<name>G2LPH9_BUCUM</name>
<evidence type="ECO:0000313" key="11">
    <source>
        <dbReference type="Proteomes" id="UP000006139"/>
    </source>
</evidence>
<dbReference type="GO" id="GO:0005829">
    <property type="term" value="C:cytosol"/>
    <property type="evidence" value="ECO:0007669"/>
    <property type="project" value="TreeGrafter"/>
</dbReference>
<dbReference type="STRING" id="1005057.BUAMB_300"/>
<dbReference type="InterPro" id="IPR022675">
    <property type="entry name" value="G6P_DH_C"/>
</dbReference>
<dbReference type="PANTHER" id="PTHR23429">
    <property type="entry name" value="GLUCOSE-6-PHOSPHATE 1-DEHYDROGENASE G6PD"/>
    <property type="match status" value="1"/>
</dbReference>
<dbReference type="Gene3D" id="3.40.50.720">
    <property type="entry name" value="NAD(P)-binding Rossmann-like Domain"/>
    <property type="match status" value="1"/>
</dbReference>
<dbReference type="GO" id="GO:0006006">
    <property type="term" value="P:glucose metabolic process"/>
    <property type="evidence" value="ECO:0007669"/>
    <property type="project" value="UniProtKB-KW"/>
</dbReference>
<dbReference type="AlphaFoldDB" id="G2LPH9"/>
<dbReference type="Proteomes" id="UP000006139">
    <property type="component" value="Chromosome"/>
</dbReference>
<keyword evidence="5 7" id="KW-0560">Oxidoreductase</keyword>
<dbReference type="SUPFAM" id="SSF55347">
    <property type="entry name" value="Glyceraldehyde-3-phosphate dehydrogenase-like, C-terminal domain"/>
    <property type="match status" value="1"/>
</dbReference>
<evidence type="ECO:0000313" key="10">
    <source>
        <dbReference type="EMBL" id="AEO08116.1"/>
    </source>
</evidence>
<organism evidence="10 11">
    <name type="scientific">Buchnera aphidicola str. Ua</name>
    <name type="common">Uroleucon ambrosiae</name>
    <dbReference type="NCBI Taxonomy" id="1005057"/>
    <lineage>
        <taxon>Bacteria</taxon>
        <taxon>Pseudomonadati</taxon>
        <taxon>Pseudomonadota</taxon>
        <taxon>Gammaproteobacteria</taxon>
        <taxon>Enterobacterales</taxon>
        <taxon>Erwiniaceae</taxon>
        <taxon>Buchnera</taxon>
    </lineage>
</organism>
<feature type="binding site" evidence="7">
    <location>
        <position position="49"/>
    </location>
    <ligand>
        <name>NADP(+)</name>
        <dbReference type="ChEBI" id="CHEBI:58349"/>
    </ligand>
</feature>
<proteinExistence type="inferred from homology"/>
<dbReference type="EMBL" id="CP002648">
    <property type="protein sequence ID" value="AEO08116.1"/>
    <property type="molecule type" value="Genomic_DNA"/>
</dbReference>
<comment type="caution">
    <text evidence="7">Lacks conserved residue(s) required for the propagation of feature annotation.</text>
</comment>
<feature type="active site" description="Proton acceptor" evidence="7">
    <location>
        <position position="238"/>
    </location>
</feature>
<feature type="binding site" evidence="7">
    <location>
        <position position="338"/>
    </location>
    <ligand>
        <name>substrate</name>
    </ligand>
</feature>
<dbReference type="HAMAP" id="MF_00966">
    <property type="entry name" value="G6PD"/>
    <property type="match status" value="1"/>
</dbReference>
<keyword evidence="6 7" id="KW-0119">Carbohydrate metabolism</keyword>
<feature type="binding site" evidence="7">
    <location>
        <position position="180"/>
    </location>
    <ligand>
        <name>substrate</name>
    </ligand>
</feature>
<evidence type="ECO:0000256" key="3">
    <source>
        <dbReference type="ARBA" id="ARBA00022526"/>
    </source>
</evidence>
<dbReference type="GO" id="GO:0009051">
    <property type="term" value="P:pentose-phosphate shunt, oxidative branch"/>
    <property type="evidence" value="ECO:0007669"/>
    <property type="project" value="TreeGrafter"/>
</dbReference>
<dbReference type="RefSeq" id="WP_014500020.1">
    <property type="nucleotide sequence ID" value="NC_017259.1"/>
</dbReference>
<keyword evidence="4 7" id="KW-0521">NADP</keyword>
<dbReference type="OrthoDB" id="9802739at2"/>
<dbReference type="PRINTS" id="PR00079">
    <property type="entry name" value="G6PDHDRGNASE"/>
</dbReference>
<reference evidence="10 11" key="1">
    <citation type="journal article" date="2011" name="PLoS Genet.">
        <title>Sequence conservation and functional constraint on intergenic spacers in reduced genomes of the obligate symbiont buchnera.</title>
        <authorList>
            <person name="Degnan P.H."/>
            <person name="Ochman H."/>
            <person name="Moran N.A."/>
        </authorList>
    </citation>
    <scope>NUCLEOTIDE SEQUENCE [LARGE SCALE GENOMIC DNA]</scope>
    <source>
        <strain evidence="10 11">Ua</strain>
    </source>
</reference>
<dbReference type="PANTHER" id="PTHR23429:SF0">
    <property type="entry name" value="GLUCOSE-6-PHOSPHATE 1-DEHYDROGENASE"/>
    <property type="match status" value="1"/>
</dbReference>
<dbReference type="SUPFAM" id="SSF51735">
    <property type="entry name" value="NAD(P)-binding Rossmann-fold domains"/>
    <property type="match status" value="1"/>
</dbReference>
<dbReference type="HOGENOM" id="CLU_013524_5_0_6"/>
<evidence type="ECO:0000256" key="7">
    <source>
        <dbReference type="HAMAP-Rule" id="MF_00966"/>
    </source>
</evidence>
<evidence type="ECO:0000256" key="6">
    <source>
        <dbReference type="ARBA" id="ARBA00023277"/>
    </source>
</evidence>
<evidence type="ECO:0000259" key="9">
    <source>
        <dbReference type="Pfam" id="PF02781"/>
    </source>
</evidence>
<dbReference type="EC" id="1.1.1.49" evidence="7"/>
<protein>
    <recommendedName>
        <fullName evidence="7">Glucose-6-phosphate 1-dehydrogenase</fullName>
        <shortName evidence="7">G6PD</shortName>
        <ecNumber evidence="7">1.1.1.49</ecNumber>
    </recommendedName>
</protein>
<dbReference type="UniPathway" id="UPA00115">
    <property type="reaction ID" value="UER00408"/>
</dbReference>
<evidence type="ECO:0000256" key="5">
    <source>
        <dbReference type="ARBA" id="ARBA00023002"/>
    </source>
</evidence>
<dbReference type="InterPro" id="IPR022674">
    <property type="entry name" value="G6P_DH_NAD-bd"/>
</dbReference>
<dbReference type="InterPro" id="IPR001282">
    <property type="entry name" value="G6P_DH"/>
</dbReference>
<feature type="binding site" evidence="7">
    <location>
        <position position="214"/>
    </location>
    <ligand>
        <name>substrate</name>
    </ligand>
</feature>
<feature type="binding site" evidence="7">
    <location>
        <begin position="91"/>
        <end position="92"/>
    </location>
    <ligand>
        <name>NADP(+)</name>
        <dbReference type="ChEBI" id="CHEBI:58349"/>
    </ligand>
</feature>
<dbReference type="Gene3D" id="3.30.360.10">
    <property type="entry name" value="Dihydrodipicolinate Reductase, domain 2"/>
    <property type="match status" value="1"/>
</dbReference>
<dbReference type="NCBIfam" id="TIGR00871">
    <property type="entry name" value="zwf"/>
    <property type="match status" value="1"/>
</dbReference>
<evidence type="ECO:0000256" key="1">
    <source>
        <dbReference type="ARBA" id="ARBA00004937"/>
    </source>
</evidence>
<evidence type="ECO:0000256" key="2">
    <source>
        <dbReference type="ARBA" id="ARBA00009975"/>
    </source>
</evidence>
<sequence length="492" mass="57656">MITEQNQACDLVIFGAKGDLTKRKLLPALYKLEKSKKLHENMRIIATGRANWSTEDYINIKKTEIKNFLKETIQENIWKKFSARIIFCNIDVNEILHFSRLKKILEQKNNIIIYYCAIPPETLHAIFSGLGNTNLNFPSSRIILEKPLGICLKTSQKINNQISKYFSEKQIFRIDHYLGKESILNLFALRFANSLLFHDWNNKTIDHIQITVSEEVGIEDRWNYFDKIGQTRDMVQNHLLQILTIITMDQPKNIQSDTIRNEKVKILRTLNPINTDNINKYTVRGQYSSGLIKNKKVSSYLEENGANTNSKTETFVAMKIYLNHEKWSGVPFYLRTGKRLAHKYSEIVIVFKKNPIHLFNYSNTELLSNKLIIRLEPNANIQYDILNKMPSLKNKYKLEILQLKSNNNINQSNSKNIIDAYERLLLESMRGIQSLFVSRDEVEASWQWIDPIIDGWKHEKNNSLQLYEAGSWGPKSANMLLYYDHHDWYEFH</sequence>
<feature type="domain" description="Glucose-6-phosphate dehydrogenase C-terminal" evidence="9">
    <location>
        <begin position="188"/>
        <end position="488"/>
    </location>
</feature>
<dbReference type="KEGG" id="buh:BUAMB_300"/>
<comment type="catalytic activity">
    <reaction evidence="7">
        <text>D-glucose 6-phosphate + NADP(+) = 6-phospho-D-glucono-1,5-lactone + NADPH + H(+)</text>
        <dbReference type="Rhea" id="RHEA:15841"/>
        <dbReference type="ChEBI" id="CHEBI:15378"/>
        <dbReference type="ChEBI" id="CHEBI:57783"/>
        <dbReference type="ChEBI" id="CHEBI:57955"/>
        <dbReference type="ChEBI" id="CHEBI:58349"/>
        <dbReference type="ChEBI" id="CHEBI:61548"/>
        <dbReference type="EC" id="1.1.1.49"/>
    </reaction>
</comment>
<dbReference type="Pfam" id="PF00479">
    <property type="entry name" value="G6PD_N"/>
    <property type="match status" value="1"/>
</dbReference>
<dbReference type="PIRSF" id="PIRSF000110">
    <property type="entry name" value="G6PD"/>
    <property type="match status" value="1"/>
</dbReference>
<keyword evidence="3 7" id="KW-0313">Glucose metabolism</keyword>
<evidence type="ECO:0000259" key="8">
    <source>
        <dbReference type="Pfam" id="PF00479"/>
    </source>
</evidence>
<gene>
    <name evidence="7 10" type="primary">zwf</name>
    <name evidence="10" type="ORF">BUAMB_300</name>
</gene>
<feature type="binding site" evidence="7">
    <location>
        <position position="343"/>
    </location>
    <ligand>
        <name>substrate</name>
    </ligand>
</feature>
<dbReference type="Pfam" id="PF02781">
    <property type="entry name" value="G6PD_C"/>
    <property type="match status" value="1"/>
</dbReference>
<comment type="pathway">
    <text evidence="1 7">Carbohydrate degradation; pentose phosphate pathway; D-ribulose 5-phosphate from D-glucose 6-phosphate (oxidative stage): step 1/3.</text>
</comment>
<dbReference type="InterPro" id="IPR036291">
    <property type="entry name" value="NAD(P)-bd_dom_sf"/>
</dbReference>
<dbReference type="GO" id="GO:0050661">
    <property type="term" value="F:NADP binding"/>
    <property type="evidence" value="ECO:0007669"/>
    <property type="project" value="UniProtKB-UniRule"/>
</dbReference>
<accession>G2LPH9</accession>
<dbReference type="eggNOG" id="COG0364">
    <property type="taxonomic scope" value="Bacteria"/>
</dbReference>
<dbReference type="InterPro" id="IPR019796">
    <property type="entry name" value="G6P_DH_AS"/>
</dbReference>
<feature type="domain" description="Glucose-6-phosphate dehydrogenase NAD-binding" evidence="8">
    <location>
        <begin position="12"/>
        <end position="185"/>
    </location>
</feature>
<feature type="binding site" evidence="7">
    <location>
        <position position="176"/>
    </location>
    <ligand>
        <name>substrate</name>
    </ligand>
</feature>
<feature type="binding site" evidence="7">
    <location>
        <position position="233"/>
    </location>
    <ligand>
        <name>substrate</name>
    </ligand>
</feature>
<feature type="binding site" evidence="7">
    <location>
        <position position="146"/>
    </location>
    <ligand>
        <name>NADP(+)</name>
        <dbReference type="ChEBI" id="CHEBI:58349"/>
    </ligand>
</feature>
<dbReference type="PROSITE" id="PS00069">
    <property type="entry name" value="G6P_DEHYDROGENASE"/>
    <property type="match status" value="1"/>
</dbReference>
<evidence type="ECO:0000256" key="4">
    <source>
        <dbReference type="ARBA" id="ARBA00022857"/>
    </source>
</evidence>
<comment type="similarity">
    <text evidence="2 7">Belongs to the glucose-6-phosphate dehydrogenase family.</text>
</comment>
<dbReference type="PATRIC" id="fig|1005057.4.peg.288"/>
<comment type="function">
    <text evidence="7">Catalyzes the oxidation of glucose 6-phosphate to 6-phosphogluconolactone.</text>
</comment>
<dbReference type="GO" id="GO:0004345">
    <property type="term" value="F:glucose-6-phosphate dehydrogenase activity"/>
    <property type="evidence" value="ECO:0007669"/>
    <property type="project" value="UniProtKB-UniRule"/>
</dbReference>